<sequence length="167" mass="19778">MSNRKQFDADTEHPWAKQWRIPRVHSSHPRQQYEVAVCVPDPDDHTNLWDYREPPEDAARIIGSYIDYRRSYYNDGWQRRMLARPFDIDDSTNTVILALTPHGWKYRRMTHRHGLWPFYDDPRQDDFPPTAAGLVALLDHICEYGRDWPGWKAEHPEAFDPAKHPAA</sequence>
<dbReference type="RefSeq" id="WP_062979987.1">
    <property type="nucleotide sequence ID" value="NZ_JAAXOT010000022.1"/>
</dbReference>
<evidence type="ECO:0000313" key="1">
    <source>
        <dbReference type="EMBL" id="NKY60431.1"/>
    </source>
</evidence>
<protein>
    <submittedName>
        <fullName evidence="1">Uncharacterized protein</fullName>
    </submittedName>
</protein>
<proteinExistence type="predicted"/>
<name>A0A846YRX7_9NOCA</name>
<reference evidence="1 2" key="1">
    <citation type="submission" date="2020-04" db="EMBL/GenBank/DDBJ databases">
        <title>MicrobeNet Type strains.</title>
        <authorList>
            <person name="Nicholson A.C."/>
        </authorList>
    </citation>
    <scope>NUCLEOTIDE SEQUENCE [LARGE SCALE GENOMIC DNA]</scope>
    <source>
        <strain evidence="1 2">JCM 3332</strain>
    </source>
</reference>
<keyword evidence="2" id="KW-1185">Reference proteome</keyword>
<organism evidence="1 2">
    <name type="scientific">Nocardia flavorosea</name>
    <dbReference type="NCBI Taxonomy" id="53429"/>
    <lineage>
        <taxon>Bacteria</taxon>
        <taxon>Bacillati</taxon>
        <taxon>Actinomycetota</taxon>
        <taxon>Actinomycetes</taxon>
        <taxon>Mycobacteriales</taxon>
        <taxon>Nocardiaceae</taxon>
        <taxon>Nocardia</taxon>
    </lineage>
</organism>
<evidence type="ECO:0000313" key="2">
    <source>
        <dbReference type="Proteomes" id="UP000570678"/>
    </source>
</evidence>
<comment type="caution">
    <text evidence="1">The sequence shown here is derived from an EMBL/GenBank/DDBJ whole genome shotgun (WGS) entry which is preliminary data.</text>
</comment>
<dbReference type="AlphaFoldDB" id="A0A846YRX7"/>
<accession>A0A846YRX7</accession>
<gene>
    <name evidence="1" type="ORF">HGA15_30700</name>
</gene>
<dbReference type="EMBL" id="JAAXOT010000022">
    <property type="protein sequence ID" value="NKY60431.1"/>
    <property type="molecule type" value="Genomic_DNA"/>
</dbReference>
<dbReference type="Proteomes" id="UP000570678">
    <property type="component" value="Unassembled WGS sequence"/>
</dbReference>